<dbReference type="InterPro" id="IPR001810">
    <property type="entry name" value="F-box_dom"/>
</dbReference>
<dbReference type="RefSeq" id="XP_027620900.1">
    <property type="nucleotide sequence ID" value="XM_027765099.1"/>
</dbReference>
<dbReference type="Gene3D" id="3.80.10.10">
    <property type="entry name" value="Ribonuclease Inhibitor"/>
    <property type="match status" value="1"/>
</dbReference>
<evidence type="ECO:0000313" key="2">
    <source>
        <dbReference type="EMBL" id="GBE89987.1"/>
    </source>
</evidence>
<dbReference type="InParanoid" id="A0A401H6B6"/>
<dbReference type="Pfam" id="PF12937">
    <property type="entry name" value="F-box-like"/>
    <property type="match status" value="1"/>
</dbReference>
<sequence length="537" mass="60134">MDLTPARAALRNAEGFLARLQTDPRITSLDALQCVERTLNAAIISVRDQYNSSRPVNCLPPEILRYIFRQVLDPVKMGDGMFMWPSALRSTKGLQELSFVCHLWRQITLDDCFLWSHIHIGQLYGPTTDMFLQRSARVPLKVCSLAQGRRPFVETLSRVERTRIEELCISSPSNPHFYTSFAAPALRRLTLQSTVDADVPYLVELFRGAIPQLCAMSLHAAVWLPSNCFPRLTRLYLSSKLKPVAPHAHWTLSALSAFLSNCPVLEALIFGNINPTLAAGDEALPVVNLHRLRSLSINSSATAVIQWLLVHLLIPVDASIGFRPRREANDTVLDILLSLPRLKDMRTMHLRATVFDPDKIHIITSVSNSSSSTCLESTIQDYTKNVQDEESTSRVQTNPAAIGQFSGITHLHVADGGWVQKFVNFPALFMILPYLSFLEYEKGDNDLLPLLLKGLLPPDDHSVAAPIPCKSLTILKVSMGDISAMFESIVEFANNRHRIGYPLAKCIVLNPAIELDDMRILKQYVETVEVRFSCPLW</sequence>
<feature type="domain" description="F-box" evidence="1">
    <location>
        <begin position="57"/>
        <end position="120"/>
    </location>
</feature>
<proteinExistence type="predicted"/>
<dbReference type="AlphaFoldDB" id="A0A401H6B6"/>
<keyword evidence="3" id="KW-1185">Reference proteome</keyword>
<comment type="caution">
    <text evidence="2">The sequence shown here is derived from an EMBL/GenBank/DDBJ whole genome shotgun (WGS) entry which is preliminary data.</text>
</comment>
<name>A0A401H6B6_9APHY</name>
<dbReference type="PANTHER" id="PTHR38926">
    <property type="entry name" value="F-BOX DOMAIN CONTAINING PROTEIN, EXPRESSED"/>
    <property type="match status" value="1"/>
</dbReference>
<dbReference type="PANTHER" id="PTHR38926:SF72">
    <property type="entry name" value="IM:7136021-RELATED"/>
    <property type="match status" value="1"/>
</dbReference>
<dbReference type="GeneID" id="38786904"/>
<gene>
    <name evidence="2" type="ORF">SCP_1800090</name>
</gene>
<accession>A0A401H6B6</accession>
<dbReference type="Proteomes" id="UP000287166">
    <property type="component" value="Unassembled WGS sequence"/>
</dbReference>
<dbReference type="OrthoDB" id="2777543at2759"/>
<evidence type="ECO:0000313" key="3">
    <source>
        <dbReference type="Proteomes" id="UP000287166"/>
    </source>
</evidence>
<dbReference type="InterPro" id="IPR032675">
    <property type="entry name" value="LRR_dom_sf"/>
</dbReference>
<protein>
    <recommendedName>
        <fullName evidence="1">F-box domain-containing protein</fullName>
    </recommendedName>
</protein>
<evidence type="ECO:0000259" key="1">
    <source>
        <dbReference type="Pfam" id="PF12937"/>
    </source>
</evidence>
<reference evidence="2 3" key="1">
    <citation type="journal article" date="2018" name="Sci. Rep.">
        <title>Genome sequence of the cauliflower mushroom Sparassis crispa (Hanabiratake) and its association with beneficial usage.</title>
        <authorList>
            <person name="Kiyama R."/>
            <person name="Furutani Y."/>
            <person name="Kawaguchi K."/>
            <person name="Nakanishi T."/>
        </authorList>
    </citation>
    <scope>NUCLEOTIDE SEQUENCE [LARGE SCALE GENOMIC DNA]</scope>
</reference>
<organism evidence="2 3">
    <name type="scientific">Sparassis crispa</name>
    <dbReference type="NCBI Taxonomy" id="139825"/>
    <lineage>
        <taxon>Eukaryota</taxon>
        <taxon>Fungi</taxon>
        <taxon>Dikarya</taxon>
        <taxon>Basidiomycota</taxon>
        <taxon>Agaricomycotina</taxon>
        <taxon>Agaricomycetes</taxon>
        <taxon>Polyporales</taxon>
        <taxon>Sparassidaceae</taxon>
        <taxon>Sparassis</taxon>
    </lineage>
</organism>
<dbReference type="EMBL" id="BFAD01000018">
    <property type="protein sequence ID" value="GBE89987.1"/>
    <property type="molecule type" value="Genomic_DNA"/>
</dbReference>